<dbReference type="SUPFAM" id="SSF110296">
    <property type="entry name" value="Oligoxyloglucan reducing end-specific cellobiohydrolase"/>
    <property type="match status" value="1"/>
</dbReference>
<dbReference type="SUPFAM" id="SSF50939">
    <property type="entry name" value="Sialidases"/>
    <property type="match status" value="1"/>
</dbReference>
<sequence>MKNFWKAGLLVVVLSVAAFFIFKNDDQWHTAEYRQSLVFESIPDSLQVEDEEAEFENPIKRLEFEYEMLANPITGKIPIGIREKELSFAKTQNRLSDLNIRMQASGTSQSQASSFVSRGPFNIGGRTRALGIDISNENVILAGGVSGGLWRSADAGQTWNRTSTVMQLPAVSALVQDQREGNTNTWFYSAGEFFGNSASVTGAFYLGDGIFKSTDGGLSWAVIPTTTQNDNTDLGDFGLVGEIVIDNSNTDVREMYAARLGNIVRTTDDFATYTPVLGANNTGFSYTDLAISSSGVLIATIANNVNNGPNAQEGIYKSDDGLTWININPPSGLPSSYERIEVAFDPQNEDVFYAVGTSFLLKHTISTGEWVSLTGNLGISSDSGQGHNTQGGYNLVMKVHPSSSDTIFIGGTNLLRSTSGFRLSSDRVNIGGYREDNNSNNFPKYNNHHPDIHALVFYPSDPNKMLSGSDGGVHLTLNNSAAGSSSPVTWQSLNNGYLTTQIYAIDAYRFNRGEELLIAGMQDNGTWGANENLSNTNWVEIFGGDGSYNGITYNSLYVSAQEGQLRRFELNTESNSYEYKGDISPTTNEDDFLFINPFIYDPVNQDRMYVGARGRVFYTNDIRQNPGDGDWIEISMGASRVNDFVSALAASIEPEGVLYFGTRNGKIFKVADVNTDLAAVEITGANLPIGAITSLAVDPTDANKVFATFGNYGIISVWMSNDGGQTWASISGNLEENANGSGGGPSVRYIEIMPNGASPIYFVGTSLGLYKTSVLDGDNTVWTQEASDIIGNSIVSMIKVRPLDGQVLVGTHGNGVFQASYDVAFSPNINYSIDYSIQEATLRGPVSYTSGAGFAYQWIKDDQDITGATSSELQVTTSGVYKLRVSDQLGPVAVSNAINISLDKTAPVVNSIVRLNPTQEQIETTEVSFQITFDEAVQGLSTSSFELAGTASASIASVTSVSAKVYNIQVDNISGTGLLDLNIKSESGITDLFQNAFAGSILSEETYTILDLTEPRASIARSQPTSEETYRTEVVFAVDFNEPVKNVGVEDFELSSSSISANIDRVTSSSSSNYLVFVNGYSADGLVNLDFKATTDIQDEANNAFDANLISEETFTINSALAPTATIKRNAPTVASINRPDVVFVVEFSEDVSNVDITDFELSSTSIQATIAEVTEDSPSKYFVKVNQFSTEGLIDLDFTSTTGIENNGGNVFVGGITEEETYTVDFSVGPSASITRKSPLLETTNLTEVTFEITFSEGVTNVDLSDFELSSTSVTAVIQGVFSSVSNTSYLVIIEDIESDGLVDLDIKPSHNIENADGNRFNGNFALDETYTIENIITGIDDVLINDLNITVQENPSSGVFRIKLNADIPLGFSYSITDSQGAKVLEGKKDSYFMDEVMMLDLSAVSNGVYVLRVETKYGFISAKLLKQQR</sequence>
<dbReference type="Proteomes" id="UP000075583">
    <property type="component" value="Unassembled WGS sequence"/>
</dbReference>
<comment type="caution">
    <text evidence="1">The sequence shown here is derived from an EMBL/GenBank/DDBJ whole genome shotgun (WGS) entry which is preliminary data.</text>
</comment>
<evidence type="ECO:0008006" key="3">
    <source>
        <dbReference type="Google" id="ProtNLM"/>
    </source>
</evidence>
<dbReference type="EMBL" id="LQZQ01000051">
    <property type="protein sequence ID" value="KYG71423.1"/>
    <property type="molecule type" value="Genomic_DNA"/>
</dbReference>
<dbReference type="PANTHER" id="PTHR43739:SF5">
    <property type="entry name" value="EXO-ALPHA-SIALIDASE"/>
    <property type="match status" value="1"/>
</dbReference>
<dbReference type="CDD" id="cd15482">
    <property type="entry name" value="Sialidase_non-viral"/>
    <property type="match status" value="1"/>
</dbReference>
<organism evidence="1 2">
    <name type="scientific">Roseivirga ehrenbergii (strain DSM 102268 / JCM 13514 / KCTC 12282 / NCIMB 14502 / KMM 6017)</name>
    <dbReference type="NCBI Taxonomy" id="279360"/>
    <lineage>
        <taxon>Bacteria</taxon>
        <taxon>Pseudomonadati</taxon>
        <taxon>Bacteroidota</taxon>
        <taxon>Cytophagia</taxon>
        <taxon>Cytophagales</taxon>
        <taxon>Roseivirgaceae</taxon>
        <taxon>Roseivirga</taxon>
    </lineage>
</organism>
<protein>
    <recommendedName>
        <fullName evidence="3">Secretion system C-terminal sorting domain-containing protein</fullName>
    </recommendedName>
</protein>
<keyword evidence="2" id="KW-1185">Reference proteome</keyword>
<reference evidence="1" key="1">
    <citation type="submission" date="2016-01" db="EMBL/GenBank/DDBJ databases">
        <title>Genome sequencing of Roseivirga ehrenbergii KMM 6017.</title>
        <authorList>
            <person name="Selvaratnam C."/>
            <person name="Thevarajoo S."/>
            <person name="Goh K.M."/>
            <person name="Ee R."/>
            <person name="Chan K.-G."/>
            <person name="Chong C.S."/>
        </authorList>
    </citation>
    <scope>NUCLEOTIDE SEQUENCE [LARGE SCALE GENOMIC DNA]</scope>
    <source>
        <strain evidence="1">KMM 6017</strain>
    </source>
</reference>
<evidence type="ECO:0000313" key="1">
    <source>
        <dbReference type="EMBL" id="KYG71423.1"/>
    </source>
</evidence>
<dbReference type="Gene3D" id="2.130.10.10">
    <property type="entry name" value="YVTN repeat-like/Quinoprotein amine dehydrogenase"/>
    <property type="match status" value="3"/>
</dbReference>
<dbReference type="OrthoDB" id="9757947at2"/>
<accession>A0A150WY63</accession>
<dbReference type="InterPro" id="IPR015943">
    <property type="entry name" value="WD40/YVTN_repeat-like_dom_sf"/>
</dbReference>
<dbReference type="GO" id="GO:0010411">
    <property type="term" value="P:xyloglucan metabolic process"/>
    <property type="evidence" value="ECO:0007669"/>
    <property type="project" value="TreeGrafter"/>
</dbReference>
<dbReference type="RefSeq" id="WP_062594144.1">
    <property type="nucleotide sequence ID" value="NZ_LQZQ01000051.1"/>
</dbReference>
<gene>
    <name evidence="1" type="ORF">MB14_11665</name>
</gene>
<dbReference type="InterPro" id="IPR036278">
    <property type="entry name" value="Sialidase_sf"/>
</dbReference>
<dbReference type="PANTHER" id="PTHR43739">
    <property type="entry name" value="XYLOGLUCANASE (EUROFUNG)"/>
    <property type="match status" value="1"/>
</dbReference>
<name>A0A150WY63_ROSEK</name>
<dbReference type="InterPro" id="IPR052025">
    <property type="entry name" value="Xyloglucanase_GH74"/>
</dbReference>
<evidence type="ECO:0000313" key="2">
    <source>
        <dbReference type="Proteomes" id="UP000075583"/>
    </source>
</evidence>
<dbReference type="STRING" id="279360.MB14_11665"/>
<proteinExistence type="predicted"/>